<dbReference type="RefSeq" id="WP_203682806.1">
    <property type="nucleotide sequence ID" value="NZ_BOMW01000049.1"/>
</dbReference>
<dbReference type="EMBL" id="BOMW01000049">
    <property type="protein sequence ID" value="GIF07404.1"/>
    <property type="molecule type" value="Genomic_DNA"/>
</dbReference>
<evidence type="ECO:0000313" key="2">
    <source>
        <dbReference type="Proteomes" id="UP000629619"/>
    </source>
</evidence>
<name>A0A919TMC4_9ACTN</name>
<evidence type="ECO:0000313" key="1">
    <source>
        <dbReference type="EMBL" id="GIF07404.1"/>
    </source>
</evidence>
<sequence>MTAITATASSDNHAAWARLQTSRRQLAADLIPVQADAQTITSDRAAVAAAEAEVARIEGVRTVTAGKVAAVAVQAESAAVAEAQTAQAKKELPFGRALDVTV</sequence>
<organism evidence="1 2">
    <name type="scientific">Actinoplanes siamensis</name>
    <dbReference type="NCBI Taxonomy" id="1223317"/>
    <lineage>
        <taxon>Bacteria</taxon>
        <taxon>Bacillati</taxon>
        <taxon>Actinomycetota</taxon>
        <taxon>Actinomycetes</taxon>
        <taxon>Micromonosporales</taxon>
        <taxon>Micromonosporaceae</taxon>
        <taxon>Actinoplanes</taxon>
    </lineage>
</organism>
<dbReference type="Proteomes" id="UP000629619">
    <property type="component" value="Unassembled WGS sequence"/>
</dbReference>
<proteinExistence type="predicted"/>
<dbReference type="AlphaFoldDB" id="A0A919TMC4"/>
<reference evidence="1" key="1">
    <citation type="submission" date="2021-01" db="EMBL/GenBank/DDBJ databases">
        <title>Whole genome shotgun sequence of Actinoplanes siamensis NBRC 109076.</title>
        <authorList>
            <person name="Komaki H."/>
            <person name="Tamura T."/>
        </authorList>
    </citation>
    <scope>NUCLEOTIDE SEQUENCE</scope>
    <source>
        <strain evidence="1">NBRC 109076</strain>
    </source>
</reference>
<gene>
    <name evidence="1" type="ORF">Asi03nite_49420</name>
</gene>
<accession>A0A919TMC4</accession>
<keyword evidence="2" id="KW-1185">Reference proteome</keyword>
<protein>
    <submittedName>
        <fullName evidence="1">Uncharacterized protein</fullName>
    </submittedName>
</protein>
<comment type="caution">
    <text evidence="1">The sequence shown here is derived from an EMBL/GenBank/DDBJ whole genome shotgun (WGS) entry which is preliminary data.</text>
</comment>